<name>A0A2U8E4E0_9BACT</name>
<protein>
    <submittedName>
        <fullName evidence="2">Uncharacterized protein</fullName>
    </submittedName>
</protein>
<dbReference type="RefSeq" id="WP_108825223.1">
    <property type="nucleotide sequence ID" value="NZ_CP023004.1"/>
</dbReference>
<sequence>MIVPNAFCWGQKWEPNEDDRPVFLKKGGFYNPGGRNAGMINGDAGASVHGVCERGMKPEAVSLPRALDYCSVEAASRRFAFFPLGQTQSGLDAASTLPPEPPRITGTVRPAVKGPKA</sequence>
<accession>A0A2U8E4E0</accession>
<gene>
    <name evidence="2" type="ORF">CKA38_09285</name>
</gene>
<proteinExistence type="predicted"/>
<organism evidence="2 3">
    <name type="scientific">Ereboglobus luteus</name>
    <dbReference type="NCBI Taxonomy" id="1796921"/>
    <lineage>
        <taxon>Bacteria</taxon>
        <taxon>Pseudomonadati</taxon>
        <taxon>Verrucomicrobiota</taxon>
        <taxon>Opitutia</taxon>
        <taxon>Opitutales</taxon>
        <taxon>Opitutaceae</taxon>
        <taxon>Ereboglobus</taxon>
    </lineage>
</organism>
<keyword evidence="3" id="KW-1185">Reference proteome</keyword>
<evidence type="ECO:0000313" key="3">
    <source>
        <dbReference type="Proteomes" id="UP000244896"/>
    </source>
</evidence>
<dbReference type="KEGG" id="elut:CKA38_09285"/>
<dbReference type="EMBL" id="CP023004">
    <property type="protein sequence ID" value="AWI09414.1"/>
    <property type="molecule type" value="Genomic_DNA"/>
</dbReference>
<dbReference type="Proteomes" id="UP000244896">
    <property type="component" value="Chromosome"/>
</dbReference>
<reference evidence="2 3" key="1">
    <citation type="journal article" date="2018" name="Syst. Appl. Microbiol.">
        <title>Ereboglobus luteus gen. nov. sp. nov. from cockroach guts, and new insights into the oxygen relationship of the genera Opitutus and Didymococcus (Verrucomicrobia: Opitutaceae).</title>
        <authorList>
            <person name="Tegtmeier D."/>
            <person name="Belitz A."/>
            <person name="Radek R."/>
            <person name="Heimerl T."/>
            <person name="Brune A."/>
        </authorList>
    </citation>
    <scope>NUCLEOTIDE SEQUENCE [LARGE SCALE GENOMIC DNA]</scope>
    <source>
        <strain evidence="2 3">Ho45</strain>
    </source>
</reference>
<dbReference type="AlphaFoldDB" id="A0A2U8E4E0"/>
<evidence type="ECO:0000313" key="2">
    <source>
        <dbReference type="EMBL" id="AWI09414.1"/>
    </source>
</evidence>
<evidence type="ECO:0000256" key="1">
    <source>
        <dbReference type="SAM" id="MobiDB-lite"/>
    </source>
</evidence>
<feature type="region of interest" description="Disordered" evidence="1">
    <location>
        <begin position="90"/>
        <end position="117"/>
    </location>
</feature>